<organism evidence="2 3">
    <name type="scientific">Flavobacterium arsenatis</name>
    <dbReference type="NCBI Taxonomy" id="1484332"/>
    <lineage>
        <taxon>Bacteria</taxon>
        <taxon>Pseudomonadati</taxon>
        <taxon>Bacteroidota</taxon>
        <taxon>Flavobacteriia</taxon>
        <taxon>Flavobacteriales</taxon>
        <taxon>Flavobacteriaceae</taxon>
        <taxon>Flavobacterium</taxon>
    </lineage>
</organism>
<protein>
    <recommendedName>
        <fullName evidence="4">GOLD domain-containing protein</fullName>
    </recommendedName>
</protein>
<reference evidence="2 3" key="1">
    <citation type="submission" date="2023-07" db="EMBL/GenBank/DDBJ databases">
        <title>Sorghum-associated microbial communities from plants grown in Nebraska, USA.</title>
        <authorList>
            <person name="Schachtman D."/>
        </authorList>
    </citation>
    <scope>NUCLEOTIDE SEQUENCE [LARGE SCALE GENOMIC DNA]</scope>
    <source>
        <strain evidence="2 3">3773</strain>
    </source>
</reference>
<gene>
    <name evidence="2" type="ORF">J2X31_001697</name>
</gene>
<sequence length="137" mass="14931">MKTRLIKNLLGVLAVVVTFTSCSLSDDTQQNCSQVIGVSTVAVSGPTTATVNEEITLTVSYRVAEECGDFYAFNTQAISGTEKQITALVLYDVCNCDNTENTNVNEPYKFKASVAGTYTLKFFKTEDTFVTHTVTVE</sequence>
<evidence type="ECO:0008006" key="4">
    <source>
        <dbReference type="Google" id="ProtNLM"/>
    </source>
</evidence>
<name>A0ABU1TNZ9_9FLAO</name>
<keyword evidence="1" id="KW-0732">Signal</keyword>
<feature type="signal peptide" evidence="1">
    <location>
        <begin position="1"/>
        <end position="25"/>
    </location>
</feature>
<dbReference type="PROSITE" id="PS51257">
    <property type="entry name" value="PROKAR_LIPOPROTEIN"/>
    <property type="match status" value="1"/>
</dbReference>
<dbReference type="RefSeq" id="WP_310025927.1">
    <property type="nucleotide sequence ID" value="NZ_JAVDVI010000006.1"/>
</dbReference>
<accession>A0ABU1TNZ9</accession>
<dbReference type="EMBL" id="JAVDVI010000006">
    <property type="protein sequence ID" value="MDR6967685.1"/>
    <property type="molecule type" value="Genomic_DNA"/>
</dbReference>
<evidence type="ECO:0000313" key="3">
    <source>
        <dbReference type="Proteomes" id="UP001255185"/>
    </source>
</evidence>
<comment type="caution">
    <text evidence="2">The sequence shown here is derived from an EMBL/GenBank/DDBJ whole genome shotgun (WGS) entry which is preliminary data.</text>
</comment>
<dbReference type="Proteomes" id="UP001255185">
    <property type="component" value="Unassembled WGS sequence"/>
</dbReference>
<evidence type="ECO:0000313" key="2">
    <source>
        <dbReference type="EMBL" id="MDR6967685.1"/>
    </source>
</evidence>
<feature type="chain" id="PRO_5046039230" description="GOLD domain-containing protein" evidence="1">
    <location>
        <begin position="26"/>
        <end position="137"/>
    </location>
</feature>
<keyword evidence="3" id="KW-1185">Reference proteome</keyword>
<evidence type="ECO:0000256" key="1">
    <source>
        <dbReference type="SAM" id="SignalP"/>
    </source>
</evidence>
<proteinExistence type="predicted"/>